<reference evidence="1 2" key="2">
    <citation type="submission" date="2018-11" db="EMBL/GenBank/DDBJ databases">
        <authorList>
            <consortium name="Pathogen Informatics"/>
        </authorList>
    </citation>
    <scope>NUCLEOTIDE SEQUENCE [LARGE SCALE GENOMIC DNA]</scope>
    <source>
        <strain evidence="1 2">MHpl1</strain>
    </source>
</reference>
<proteinExistence type="predicted"/>
<evidence type="ECO:0000313" key="3">
    <source>
        <dbReference type="WBParaSite" id="HPLM_0001938001-mRNA-1"/>
    </source>
</evidence>
<evidence type="ECO:0000313" key="2">
    <source>
        <dbReference type="Proteomes" id="UP000268014"/>
    </source>
</evidence>
<organism evidence="3">
    <name type="scientific">Haemonchus placei</name>
    <name type="common">Barber's pole worm</name>
    <dbReference type="NCBI Taxonomy" id="6290"/>
    <lineage>
        <taxon>Eukaryota</taxon>
        <taxon>Metazoa</taxon>
        <taxon>Ecdysozoa</taxon>
        <taxon>Nematoda</taxon>
        <taxon>Chromadorea</taxon>
        <taxon>Rhabditida</taxon>
        <taxon>Rhabditina</taxon>
        <taxon>Rhabditomorpha</taxon>
        <taxon>Strongyloidea</taxon>
        <taxon>Trichostrongylidae</taxon>
        <taxon>Haemonchus</taxon>
    </lineage>
</organism>
<sequence length="94" mass="10698">MMSDDYVYQGFDRQHAVALAYFDVLDRVATMGRDLREVIRPPTAERPALLALQSITQVMSKADCSNTKLRIRSKGKRRTTFLPLCTELKTDAFS</sequence>
<evidence type="ECO:0000313" key="1">
    <source>
        <dbReference type="EMBL" id="VDO76789.1"/>
    </source>
</evidence>
<dbReference type="WBParaSite" id="HPLM_0001938001-mRNA-1">
    <property type="protein sequence ID" value="HPLM_0001938001-mRNA-1"/>
    <property type="gene ID" value="HPLM_0001938001"/>
</dbReference>
<name>A0A0N4X4T8_HAEPC</name>
<dbReference type="EMBL" id="UZAF01021255">
    <property type="protein sequence ID" value="VDO76789.1"/>
    <property type="molecule type" value="Genomic_DNA"/>
</dbReference>
<dbReference type="AlphaFoldDB" id="A0A0N4X4T8"/>
<gene>
    <name evidence="1" type="ORF">HPLM_LOCUS19372</name>
</gene>
<reference evidence="3" key="1">
    <citation type="submission" date="2017-02" db="UniProtKB">
        <authorList>
            <consortium name="WormBaseParasite"/>
        </authorList>
    </citation>
    <scope>IDENTIFICATION</scope>
</reference>
<dbReference type="Proteomes" id="UP000268014">
    <property type="component" value="Unassembled WGS sequence"/>
</dbReference>
<protein>
    <submittedName>
        <fullName evidence="3">Kinesin motor domain-containing protein</fullName>
    </submittedName>
</protein>
<keyword evidence="2" id="KW-1185">Reference proteome</keyword>
<accession>A0A0N4X4T8</accession>